<gene>
    <name evidence="4" type="ORF">A8806_1085</name>
</gene>
<dbReference type="GO" id="GO:0003677">
    <property type="term" value="F:DNA binding"/>
    <property type="evidence" value="ECO:0007669"/>
    <property type="project" value="UniProtKB-UniRule"/>
</dbReference>
<dbReference type="InterPro" id="IPR001647">
    <property type="entry name" value="HTH_TetR"/>
</dbReference>
<dbReference type="AlphaFoldDB" id="A0A2Y9BKM5"/>
<evidence type="ECO:0000313" key="4">
    <source>
        <dbReference type="EMBL" id="PWJ28490.1"/>
    </source>
</evidence>
<keyword evidence="5" id="KW-1185">Reference proteome</keyword>
<dbReference type="SUPFAM" id="SSF46689">
    <property type="entry name" value="Homeodomain-like"/>
    <property type="match status" value="1"/>
</dbReference>
<reference evidence="4 5" key="1">
    <citation type="submission" date="2018-05" db="EMBL/GenBank/DDBJ databases">
        <title>The Hungate 1000. A catalogue of reference genomes from the rumen microbiome.</title>
        <authorList>
            <person name="Kelly W."/>
        </authorList>
    </citation>
    <scope>NUCLEOTIDE SEQUENCE [LARGE SCALE GENOMIC DNA]</scope>
    <source>
        <strain evidence="4 5">NLAE-zl-C242</strain>
    </source>
</reference>
<evidence type="ECO:0000313" key="5">
    <source>
        <dbReference type="Proteomes" id="UP000245845"/>
    </source>
</evidence>
<dbReference type="OrthoDB" id="9810250at2"/>
<comment type="caution">
    <text evidence="4">The sequence shown here is derived from an EMBL/GenBank/DDBJ whole genome shotgun (WGS) entry which is preliminary data.</text>
</comment>
<protein>
    <submittedName>
        <fullName evidence="4">TetR family transcriptional regulator</fullName>
    </submittedName>
</protein>
<proteinExistence type="predicted"/>
<dbReference type="PANTHER" id="PTHR43479:SF11">
    <property type="entry name" value="ACREF_ENVCD OPERON REPRESSOR-RELATED"/>
    <property type="match status" value="1"/>
</dbReference>
<keyword evidence="1 2" id="KW-0238">DNA-binding</keyword>
<evidence type="ECO:0000256" key="1">
    <source>
        <dbReference type="ARBA" id="ARBA00023125"/>
    </source>
</evidence>
<dbReference type="InterPro" id="IPR009057">
    <property type="entry name" value="Homeodomain-like_sf"/>
</dbReference>
<dbReference type="PANTHER" id="PTHR43479">
    <property type="entry name" value="ACREF/ENVCD OPERON REPRESSOR-RELATED"/>
    <property type="match status" value="1"/>
</dbReference>
<dbReference type="EMBL" id="QGDL01000008">
    <property type="protein sequence ID" value="PWJ28490.1"/>
    <property type="molecule type" value="Genomic_DNA"/>
</dbReference>
<evidence type="ECO:0000256" key="2">
    <source>
        <dbReference type="PROSITE-ProRule" id="PRU00335"/>
    </source>
</evidence>
<dbReference type="RefSeq" id="WP_109731681.1">
    <property type="nucleotide sequence ID" value="NZ_BAAACK010000003.1"/>
</dbReference>
<organism evidence="4 5">
    <name type="scientific">Faecalicatena orotica</name>
    <dbReference type="NCBI Taxonomy" id="1544"/>
    <lineage>
        <taxon>Bacteria</taxon>
        <taxon>Bacillati</taxon>
        <taxon>Bacillota</taxon>
        <taxon>Clostridia</taxon>
        <taxon>Lachnospirales</taxon>
        <taxon>Lachnospiraceae</taxon>
        <taxon>Faecalicatena</taxon>
    </lineage>
</organism>
<feature type="domain" description="HTH tetR-type" evidence="3">
    <location>
        <begin position="9"/>
        <end position="69"/>
    </location>
</feature>
<accession>A0A2Y9BKM5</accession>
<name>A0A2Y9BKM5_9FIRM</name>
<feature type="DNA-binding region" description="H-T-H motif" evidence="2">
    <location>
        <begin position="32"/>
        <end position="51"/>
    </location>
</feature>
<dbReference type="Proteomes" id="UP000245845">
    <property type="component" value="Unassembled WGS sequence"/>
</dbReference>
<sequence length="204" mass="23596">MKKQPEVTAATRKKLMDAFWTIYKEKPIEKISVSEITNMTGNNRGTFYHYFKDVYAVLEQIEDDLIKEVGRDVNNFLSGHSFETNSRNLDLLYSISMPIFKKHEEKIFTLLGHNGDPQFKNKFRESFRAMLIQFWNLPEQTQYLEYLMEYTYSAMTGLMAKWYENGNDLTDDEFFKMAQGLVANGVLGFSIGQAGLPGRGLPLP</sequence>
<evidence type="ECO:0000259" key="3">
    <source>
        <dbReference type="PROSITE" id="PS50977"/>
    </source>
</evidence>
<dbReference type="Pfam" id="PF14278">
    <property type="entry name" value="TetR_C_8"/>
    <property type="match status" value="1"/>
</dbReference>
<dbReference type="InterPro" id="IPR039532">
    <property type="entry name" value="TetR_C_Firmicutes"/>
</dbReference>
<dbReference type="PROSITE" id="PS50977">
    <property type="entry name" value="HTH_TETR_2"/>
    <property type="match status" value="1"/>
</dbReference>
<dbReference type="InterPro" id="IPR050624">
    <property type="entry name" value="HTH-type_Tx_Regulator"/>
</dbReference>
<dbReference type="Gene3D" id="1.10.357.10">
    <property type="entry name" value="Tetracycline Repressor, domain 2"/>
    <property type="match status" value="1"/>
</dbReference>